<keyword evidence="2" id="KW-0456">Lyase</keyword>
<feature type="non-terminal residue" evidence="2">
    <location>
        <position position="75"/>
    </location>
</feature>
<organism evidence="2">
    <name type="scientific">uncultured Blastococcus sp</name>
    <dbReference type="NCBI Taxonomy" id="217144"/>
    <lineage>
        <taxon>Bacteria</taxon>
        <taxon>Bacillati</taxon>
        <taxon>Actinomycetota</taxon>
        <taxon>Actinomycetes</taxon>
        <taxon>Geodermatophilales</taxon>
        <taxon>Geodermatophilaceae</taxon>
        <taxon>Blastococcus</taxon>
        <taxon>environmental samples</taxon>
    </lineage>
</organism>
<feature type="compositionally biased region" description="Basic residues" evidence="1">
    <location>
        <begin position="13"/>
        <end position="38"/>
    </location>
</feature>
<proteinExistence type="predicted"/>
<dbReference type="EC" id="4.99.1.-" evidence="2"/>
<dbReference type="AlphaFoldDB" id="A0A6J4J9R6"/>
<sequence length="75" mass="8762">ATRNRRQPPPWPARRRGPVARRPQQRRCRAVHRARAGRTPRGAAGAVLRWSRGARRRHALPRERHPRPRHPARAP</sequence>
<feature type="region of interest" description="Disordered" evidence="1">
    <location>
        <begin position="1"/>
        <end position="75"/>
    </location>
</feature>
<evidence type="ECO:0000313" key="2">
    <source>
        <dbReference type="EMBL" id="CAA9274514.1"/>
    </source>
</evidence>
<feature type="compositionally biased region" description="Basic residues" evidence="1">
    <location>
        <begin position="52"/>
        <end position="75"/>
    </location>
</feature>
<dbReference type="EMBL" id="CADCTN010000233">
    <property type="protein sequence ID" value="CAA9274514.1"/>
    <property type="molecule type" value="Genomic_DNA"/>
</dbReference>
<name>A0A6J4J9R6_9ACTN</name>
<protein>
    <submittedName>
        <fullName evidence="2">Coproporphyrin ferrochelatase</fullName>
        <ecNumber evidence="2">4.99.1.-</ecNumber>
    </submittedName>
</protein>
<feature type="non-terminal residue" evidence="2">
    <location>
        <position position="1"/>
    </location>
</feature>
<dbReference type="GO" id="GO:0016829">
    <property type="term" value="F:lyase activity"/>
    <property type="evidence" value="ECO:0007669"/>
    <property type="project" value="UniProtKB-KW"/>
</dbReference>
<accession>A0A6J4J9R6</accession>
<evidence type="ECO:0000256" key="1">
    <source>
        <dbReference type="SAM" id="MobiDB-lite"/>
    </source>
</evidence>
<reference evidence="2" key="1">
    <citation type="submission" date="2020-02" db="EMBL/GenBank/DDBJ databases">
        <authorList>
            <person name="Meier V. D."/>
        </authorList>
    </citation>
    <scope>NUCLEOTIDE SEQUENCE</scope>
    <source>
        <strain evidence="2">AVDCRST_MAG52</strain>
    </source>
</reference>
<gene>
    <name evidence="2" type="ORF">AVDCRST_MAG52-3403</name>
</gene>